<protein>
    <submittedName>
        <fullName evidence="2">Uncharacterized protein</fullName>
    </submittedName>
</protein>
<dbReference type="Proteomes" id="UP000521943">
    <property type="component" value="Unassembled WGS sequence"/>
</dbReference>
<keyword evidence="4" id="KW-1185">Reference proteome</keyword>
<name>A0A8H6HH96_9AGAR</name>
<gene>
    <name evidence="3" type="ORF">DFP72DRAFT_1074079</name>
    <name evidence="2" type="ORF">DFP72DRAFT_1076478</name>
</gene>
<evidence type="ECO:0000313" key="4">
    <source>
        <dbReference type="Proteomes" id="UP000521943"/>
    </source>
</evidence>
<comment type="caution">
    <text evidence="2">The sequence shown here is derived from an EMBL/GenBank/DDBJ whole genome shotgun (WGS) entry which is preliminary data.</text>
</comment>
<evidence type="ECO:0000256" key="1">
    <source>
        <dbReference type="SAM" id="MobiDB-lite"/>
    </source>
</evidence>
<proteinExistence type="predicted"/>
<dbReference type="OrthoDB" id="3211402at2759"/>
<organism evidence="2 4">
    <name type="scientific">Ephemerocybe angulata</name>
    <dbReference type="NCBI Taxonomy" id="980116"/>
    <lineage>
        <taxon>Eukaryota</taxon>
        <taxon>Fungi</taxon>
        <taxon>Dikarya</taxon>
        <taxon>Basidiomycota</taxon>
        <taxon>Agaricomycotina</taxon>
        <taxon>Agaricomycetes</taxon>
        <taxon>Agaricomycetidae</taxon>
        <taxon>Agaricales</taxon>
        <taxon>Agaricineae</taxon>
        <taxon>Psathyrellaceae</taxon>
        <taxon>Ephemerocybe</taxon>
    </lineage>
</organism>
<dbReference type="EMBL" id="JACGCI010000069">
    <property type="protein sequence ID" value="KAF6748738.1"/>
    <property type="molecule type" value="Genomic_DNA"/>
</dbReference>
<evidence type="ECO:0000313" key="2">
    <source>
        <dbReference type="EMBL" id="KAF6746272.1"/>
    </source>
</evidence>
<dbReference type="AlphaFoldDB" id="A0A8H6HH96"/>
<feature type="region of interest" description="Disordered" evidence="1">
    <location>
        <begin position="219"/>
        <end position="269"/>
    </location>
</feature>
<evidence type="ECO:0000313" key="3">
    <source>
        <dbReference type="EMBL" id="KAF6748738.1"/>
    </source>
</evidence>
<sequence>MSKIPDVKWAENNHHLTWALITEMEKEPYRSTFFGKSSKAENTKGVSKVKVCQQIAQAVIPHVHTINAKTAGNRVSTKIDWLFAQYKNQAQRLRKTGGGIEVGEGTVGGSAGGNDALDFYIGADGPNSDTPAHAQNLWQEINSAFPFFGRLHRQTATRPNVVPIVVTTGVGPHGSQSLWLQPRNQGAVNNLSSQAAPALDDNLSSQALDNFLGINTTKTLGQGAPLSRSSSFSSVHSESQAPPPPLSQLPPSAQSSKRPPKLSTQARAAADKIASVKLVPQKRSLQETLSDITERNFTLLTARADRDSQTQTRQVLLAEFNAGLWTREEYRAEVNALLNRPLASSSSSSLSTSSSSPAIPEAQHLPRAHSPDWPENLFQDQD</sequence>
<reference evidence="2 4" key="1">
    <citation type="submission" date="2020-07" db="EMBL/GenBank/DDBJ databases">
        <title>Comparative genomics of pyrophilous fungi reveals a link between fire events and developmental genes.</title>
        <authorList>
            <consortium name="DOE Joint Genome Institute"/>
            <person name="Steindorff A.S."/>
            <person name="Carver A."/>
            <person name="Calhoun S."/>
            <person name="Stillman K."/>
            <person name="Liu H."/>
            <person name="Lipzen A."/>
            <person name="Pangilinan J."/>
            <person name="Labutti K."/>
            <person name="Bruns T.D."/>
            <person name="Grigoriev I.V."/>
        </authorList>
    </citation>
    <scope>NUCLEOTIDE SEQUENCE [LARGE SCALE GENOMIC DNA]</scope>
    <source>
        <strain evidence="2 4">CBS 144469</strain>
    </source>
</reference>
<feature type="compositionally biased region" description="Low complexity" evidence="1">
    <location>
        <begin position="344"/>
        <end position="356"/>
    </location>
</feature>
<feature type="compositionally biased region" description="Low complexity" evidence="1">
    <location>
        <begin position="227"/>
        <end position="240"/>
    </location>
</feature>
<accession>A0A8H6HH96</accession>
<feature type="region of interest" description="Disordered" evidence="1">
    <location>
        <begin position="341"/>
        <end position="382"/>
    </location>
</feature>
<dbReference type="EMBL" id="JACGCI010000094">
    <property type="protein sequence ID" value="KAF6746272.1"/>
    <property type="molecule type" value="Genomic_DNA"/>
</dbReference>